<protein>
    <recommendedName>
        <fullName evidence="3">Phospholipase C/D domain-containing protein</fullName>
    </recommendedName>
</protein>
<organism evidence="1 2">
    <name type="scientific">Methanococcoides burtonii (strain DSM 6242 / NBRC 107633 / OCM 468 / ACE-M)</name>
    <dbReference type="NCBI Taxonomy" id="259564"/>
    <lineage>
        <taxon>Archaea</taxon>
        <taxon>Methanobacteriati</taxon>
        <taxon>Methanobacteriota</taxon>
        <taxon>Stenosarchaea group</taxon>
        <taxon>Methanomicrobia</taxon>
        <taxon>Methanosarcinales</taxon>
        <taxon>Methanosarcinaceae</taxon>
        <taxon>Methanococcoides</taxon>
    </lineage>
</organism>
<dbReference type="OrthoDB" id="129480at2157"/>
<sequence length="155" mass="17596">MIKEVQNLSHNIAKYLSRRYANAHTNFGYASHYLSDPGIPFHSTGATDYLGGFVVALFNAALHISYESYVADEWTSGYDYSYYVTDNSQSNTVTDPAQAVKDNAEHSAQYYSYITNEMTTNPTGWKTDMMLAYYTAQCVQETSKYNHGLYDYIMS</sequence>
<gene>
    <name evidence="1" type="ordered locus">Mbur_1820</name>
</gene>
<evidence type="ECO:0008006" key="3">
    <source>
        <dbReference type="Google" id="ProtNLM"/>
    </source>
</evidence>
<keyword evidence="2" id="KW-1185">Reference proteome</keyword>
<dbReference type="EMBL" id="CP000300">
    <property type="protein sequence ID" value="ABE52706.1"/>
    <property type="molecule type" value="Genomic_DNA"/>
</dbReference>
<dbReference type="HOGENOM" id="CLU_1745573_0_0_2"/>
<dbReference type="Gene3D" id="1.10.575.10">
    <property type="entry name" value="P1 Nuclease"/>
    <property type="match status" value="1"/>
</dbReference>
<name>Q12V20_METBU</name>
<dbReference type="GO" id="GO:0016788">
    <property type="term" value="F:hydrolase activity, acting on ester bonds"/>
    <property type="evidence" value="ECO:0007669"/>
    <property type="project" value="InterPro"/>
</dbReference>
<dbReference type="InterPro" id="IPR008947">
    <property type="entry name" value="PLipase_C/P1_nuclease_dom_sf"/>
</dbReference>
<reference evidence="2" key="1">
    <citation type="journal article" date="2009" name="ISME J.">
        <title>The genome sequence of the psychrophilic archaeon, Methanococcoides burtonii: the role of genome evolution in cold adaptation.</title>
        <authorList>
            <person name="Allen M.A."/>
            <person name="Lauro F.M."/>
            <person name="Williams T.J."/>
            <person name="Burg D."/>
            <person name="Siddiqui K.S."/>
            <person name="De Francisci D."/>
            <person name="Chong K.W."/>
            <person name="Pilak O."/>
            <person name="Chew H.H."/>
            <person name="De Maere M.Z."/>
            <person name="Ting L."/>
            <person name="Katrib M."/>
            <person name="Ng C."/>
            <person name="Sowers K.R."/>
            <person name="Galperin M.Y."/>
            <person name="Anderson I.J."/>
            <person name="Ivanova N."/>
            <person name="Dalin E."/>
            <person name="Martinez M."/>
            <person name="Lapidus A."/>
            <person name="Hauser L."/>
            <person name="Land M."/>
            <person name="Thomas T."/>
            <person name="Cavicchioli R."/>
        </authorList>
    </citation>
    <scope>NUCLEOTIDE SEQUENCE [LARGE SCALE GENOMIC DNA]</scope>
    <source>
        <strain evidence="2">DSM 6242 / NBRC 107633 / OCM 468 / ACE-M</strain>
    </source>
</reference>
<evidence type="ECO:0000313" key="1">
    <source>
        <dbReference type="EMBL" id="ABE52706.1"/>
    </source>
</evidence>
<accession>Q12V20</accession>
<proteinExistence type="predicted"/>
<dbReference type="SUPFAM" id="SSF48537">
    <property type="entry name" value="Phospholipase C/P1 nuclease"/>
    <property type="match status" value="1"/>
</dbReference>
<dbReference type="AlphaFoldDB" id="Q12V20"/>
<dbReference type="KEGG" id="mbu:Mbur_1820"/>
<dbReference type="Proteomes" id="UP000001979">
    <property type="component" value="Chromosome"/>
</dbReference>
<evidence type="ECO:0000313" key="2">
    <source>
        <dbReference type="Proteomes" id="UP000001979"/>
    </source>
</evidence>
<dbReference type="GeneID" id="3997947"/>
<dbReference type="RefSeq" id="WP_011499849.1">
    <property type="nucleotide sequence ID" value="NC_007955.1"/>
</dbReference>